<dbReference type="Gene3D" id="2.30.330.10">
    <property type="entry name" value="SpoA-like"/>
    <property type="match status" value="1"/>
</dbReference>
<name>A0A7X6K5M4_9MICC</name>
<dbReference type="NCBIfam" id="TIGR02480">
    <property type="entry name" value="fliN"/>
    <property type="match status" value="1"/>
</dbReference>
<proteinExistence type="inferred from homology"/>
<dbReference type="PANTHER" id="PTHR43484:SF1">
    <property type="entry name" value="FLAGELLAR MOTOR SWITCH PROTEIN FLIN"/>
    <property type="match status" value="1"/>
</dbReference>
<evidence type="ECO:0000256" key="1">
    <source>
        <dbReference type="ARBA" id="ARBA00004413"/>
    </source>
</evidence>
<keyword evidence="9" id="KW-1185">Reference proteome</keyword>
<evidence type="ECO:0000313" key="8">
    <source>
        <dbReference type="EMBL" id="NKX53633.1"/>
    </source>
</evidence>
<dbReference type="GO" id="GO:0009425">
    <property type="term" value="C:bacterial-type flagellum basal body"/>
    <property type="evidence" value="ECO:0007669"/>
    <property type="project" value="InterPro"/>
</dbReference>
<dbReference type="RefSeq" id="WP_168484963.1">
    <property type="nucleotide sequence ID" value="NZ_JAAZSQ010000002.1"/>
</dbReference>
<gene>
    <name evidence="8" type="primary">fliN</name>
    <name evidence="8" type="ORF">HGG74_03560</name>
</gene>
<organism evidence="8 9">
    <name type="scientific">Arthrobacter mobilis</name>
    <dbReference type="NCBI Taxonomy" id="2724944"/>
    <lineage>
        <taxon>Bacteria</taxon>
        <taxon>Bacillati</taxon>
        <taxon>Actinomycetota</taxon>
        <taxon>Actinomycetes</taxon>
        <taxon>Micrococcales</taxon>
        <taxon>Micrococcaceae</taxon>
        <taxon>Arthrobacter</taxon>
    </lineage>
</organism>
<dbReference type="GO" id="GO:0071973">
    <property type="term" value="P:bacterial-type flagellum-dependent cell motility"/>
    <property type="evidence" value="ECO:0007669"/>
    <property type="project" value="InterPro"/>
</dbReference>
<keyword evidence="4" id="KW-0145">Chemotaxis</keyword>
<protein>
    <submittedName>
        <fullName evidence="8">Flagellar motor switch protein FliN</fullName>
    </submittedName>
</protein>
<dbReference type="GO" id="GO:0003774">
    <property type="term" value="F:cytoskeletal motor activity"/>
    <property type="evidence" value="ECO:0007669"/>
    <property type="project" value="InterPro"/>
</dbReference>
<keyword evidence="8" id="KW-0966">Cell projection</keyword>
<dbReference type="PANTHER" id="PTHR43484">
    <property type="match status" value="1"/>
</dbReference>
<reference evidence="8 9" key="1">
    <citation type="submission" date="2020-04" db="EMBL/GenBank/DDBJ databases">
        <title>Arthrobacter sp. nov.</title>
        <authorList>
            <person name="Liu S."/>
        </authorList>
    </citation>
    <scope>NUCLEOTIDE SEQUENCE [LARGE SCALE GENOMIC DNA]</scope>
    <source>
        <strain evidence="8 9">E918</strain>
    </source>
</reference>
<keyword evidence="3" id="KW-1003">Cell membrane</keyword>
<keyword evidence="8" id="KW-0969">Cilium</keyword>
<comment type="subcellular location">
    <subcellularLocation>
        <location evidence="1">Cell membrane</location>
        <topology evidence="1">Peripheral membrane protein</topology>
        <orientation evidence="1">Cytoplasmic side</orientation>
    </subcellularLocation>
</comment>
<dbReference type="PRINTS" id="PR00956">
    <property type="entry name" value="FLGMOTORFLIN"/>
</dbReference>
<accession>A0A7X6K5M4</accession>
<evidence type="ECO:0000256" key="4">
    <source>
        <dbReference type="ARBA" id="ARBA00022500"/>
    </source>
</evidence>
<sequence>MNPTQTLQAAAADALLGLLPSPSPLYAVAWADGASLAPRVARAVTASFVGATSADLAVMLEDTSALPAAAGTDSPLVSSSDLLRPALEAASSVLGTGVLGEARVDNAAGLFADPSAAVFKLASDDGQAAGWFAVRVRGNHAGRHGSAADVAGKLGRINNVEMALTVEIGRTRMSVRDVLGLEPGAVIELDRSAGAPADVLLNGRLIAHGEVVVVDQDYAVRITKILDVAEGLT</sequence>
<dbReference type="InterPro" id="IPR012826">
    <property type="entry name" value="FliN"/>
</dbReference>
<comment type="caution">
    <text evidence="8">The sequence shown here is derived from an EMBL/GenBank/DDBJ whole genome shotgun (WGS) entry which is preliminary data.</text>
</comment>
<evidence type="ECO:0000259" key="7">
    <source>
        <dbReference type="Pfam" id="PF01052"/>
    </source>
</evidence>
<evidence type="ECO:0000256" key="3">
    <source>
        <dbReference type="ARBA" id="ARBA00022475"/>
    </source>
</evidence>
<dbReference type="AlphaFoldDB" id="A0A7X6K5M4"/>
<dbReference type="InterPro" id="IPR001172">
    <property type="entry name" value="FliN_T3SS_HrcQb"/>
</dbReference>
<dbReference type="InterPro" id="IPR001543">
    <property type="entry name" value="FliN-like_C"/>
</dbReference>
<dbReference type="Pfam" id="PF01052">
    <property type="entry name" value="FliMN_C"/>
    <property type="match status" value="1"/>
</dbReference>
<dbReference type="EMBL" id="JAAZSQ010000002">
    <property type="protein sequence ID" value="NKX53633.1"/>
    <property type="molecule type" value="Genomic_DNA"/>
</dbReference>
<dbReference type="Proteomes" id="UP000544090">
    <property type="component" value="Unassembled WGS sequence"/>
</dbReference>
<keyword evidence="8" id="KW-0282">Flagellum</keyword>
<dbReference type="InterPro" id="IPR036429">
    <property type="entry name" value="SpoA-like_sf"/>
</dbReference>
<evidence type="ECO:0000256" key="2">
    <source>
        <dbReference type="ARBA" id="ARBA00009226"/>
    </source>
</evidence>
<dbReference type="GO" id="GO:0005886">
    <property type="term" value="C:plasma membrane"/>
    <property type="evidence" value="ECO:0007669"/>
    <property type="project" value="UniProtKB-SubCell"/>
</dbReference>
<keyword evidence="5" id="KW-0283">Flagellar rotation</keyword>
<evidence type="ECO:0000256" key="5">
    <source>
        <dbReference type="ARBA" id="ARBA00022779"/>
    </source>
</evidence>
<evidence type="ECO:0000313" key="9">
    <source>
        <dbReference type="Proteomes" id="UP000544090"/>
    </source>
</evidence>
<evidence type="ECO:0000256" key="6">
    <source>
        <dbReference type="ARBA" id="ARBA00023136"/>
    </source>
</evidence>
<dbReference type="GO" id="GO:0006935">
    <property type="term" value="P:chemotaxis"/>
    <property type="evidence" value="ECO:0007669"/>
    <property type="project" value="UniProtKB-KW"/>
</dbReference>
<feature type="domain" description="Flagellar motor switch protein FliN-like C-terminal" evidence="7">
    <location>
        <begin position="156"/>
        <end position="226"/>
    </location>
</feature>
<dbReference type="InterPro" id="IPR051469">
    <property type="entry name" value="FliN/MopA/SpaO"/>
</dbReference>
<comment type="similarity">
    <text evidence="2">Belongs to the FliN/MopA/SpaO family.</text>
</comment>
<dbReference type="SUPFAM" id="SSF101801">
    <property type="entry name" value="Surface presentation of antigens (SPOA)"/>
    <property type="match status" value="1"/>
</dbReference>
<keyword evidence="6" id="KW-0472">Membrane</keyword>